<keyword evidence="5 7" id="KW-0804">Transcription</keyword>
<keyword evidence="4 7" id="KW-0238">DNA-binding</keyword>
<evidence type="ECO:0000256" key="5">
    <source>
        <dbReference type="ARBA" id="ARBA00023163"/>
    </source>
</evidence>
<evidence type="ECO:0000256" key="6">
    <source>
        <dbReference type="ARBA" id="ARBA00025680"/>
    </source>
</evidence>
<dbReference type="HAMAP" id="MF_00408">
    <property type="entry name" value="TATA_bind_prot_arch"/>
    <property type="match status" value="1"/>
</dbReference>
<dbReference type="PRINTS" id="PR00686">
    <property type="entry name" value="TIFACTORIID"/>
</dbReference>
<evidence type="ECO:0000313" key="10">
    <source>
        <dbReference type="Proteomes" id="UP000183894"/>
    </source>
</evidence>
<dbReference type="FunFam" id="3.30.310.10:FF:000010">
    <property type="entry name" value="TATA-box-binding protein"/>
    <property type="match status" value="1"/>
</dbReference>
<comment type="similarity">
    <text evidence="1 7 8">Belongs to the TBP family.</text>
</comment>
<protein>
    <recommendedName>
        <fullName evidence="7">TATA-box-binding protein</fullName>
    </recommendedName>
    <alternativeName>
        <fullName evidence="7">Box A-binding protein</fullName>
        <shortName evidence="7">BAP</shortName>
    </alternativeName>
    <alternativeName>
        <fullName evidence="7">TATA sequence-binding protein</fullName>
        <shortName evidence="7">TBP</shortName>
    </alternativeName>
    <alternativeName>
        <fullName evidence="7">TATA-box factor</fullName>
    </alternativeName>
</protein>
<dbReference type="GO" id="GO:0003677">
    <property type="term" value="F:DNA binding"/>
    <property type="evidence" value="ECO:0007669"/>
    <property type="project" value="UniProtKB-KW"/>
</dbReference>
<dbReference type="InterPro" id="IPR012295">
    <property type="entry name" value="TBP_dom_sf"/>
</dbReference>
<dbReference type="PROSITE" id="PS00351">
    <property type="entry name" value="TFIID"/>
    <property type="match status" value="1"/>
</dbReference>
<dbReference type="PANTHER" id="PTHR10126">
    <property type="entry name" value="TATA-BOX BINDING PROTEIN"/>
    <property type="match status" value="1"/>
</dbReference>
<dbReference type="InterPro" id="IPR030491">
    <property type="entry name" value="TBP_CS"/>
</dbReference>
<dbReference type="SUPFAM" id="SSF55945">
    <property type="entry name" value="TATA-box binding protein-like"/>
    <property type="match status" value="2"/>
</dbReference>
<dbReference type="CDD" id="cd04518">
    <property type="entry name" value="TBP_archaea"/>
    <property type="match status" value="1"/>
</dbReference>
<evidence type="ECO:0000313" key="9">
    <source>
        <dbReference type="EMBL" id="SEL69586.1"/>
    </source>
</evidence>
<dbReference type="GO" id="GO:0003700">
    <property type="term" value="F:DNA-binding transcription factor activity"/>
    <property type="evidence" value="ECO:0007669"/>
    <property type="project" value="UniProtKB-UniRule"/>
</dbReference>
<dbReference type="EMBL" id="FOAD01000007">
    <property type="protein sequence ID" value="SEL69586.1"/>
    <property type="molecule type" value="Genomic_DNA"/>
</dbReference>
<evidence type="ECO:0000256" key="3">
    <source>
        <dbReference type="ARBA" id="ARBA00023015"/>
    </source>
</evidence>
<evidence type="ECO:0000256" key="2">
    <source>
        <dbReference type="ARBA" id="ARBA00022737"/>
    </source>
</evidence>
<evidence type="ECO:0000256" key="7">
    <source>
        <dbReference type="HAMAP-Rule" id="MF_00408"/>
    </source>
</evidence>
<feature type="repeat" description="1" evidence="7">
    <location>
        <begin position="16"/>
        <end position="92"/>
    </location>
</feature>
<dbReference type="NCBIfam" id="NF001595">
    <property type="entry name" value="PRK00394.1-5"/>
    <property type="match status" value="1"/>
</dbReference>
<dbReference type="Proteomes" id="UP000183894">
    <property type="component" value="Unassembled WGS sequence"/>
</dbReference>
<dbReference type="Pfam" id="PF00352">
    <property type="entry name" value="TBP"/>
    <property type="match status" value="2"/>
</dbReference>
<comment type="function">
    <text evidence="6 7 8">General factor that plays a role in the activation of archaeal genes transcribed by RNA polymerase. Binds specifically to the TATA box promoter element which lies close to the position of transcription initiation.</text>
</comment>
<dbReference type="Gene3D" id="3.30.310.10">
    <property type="entry name" value="TATA-Binding Protein"/>
    <property type="match status" value="2"/>
</dbReference>
<dbReference type="NCBIfam" id="NF001593">
    <property type="entry name" value="PRK00394.1-2"/>
    <property type="match status" value="1"/>
</dbReference>
<keyword evidence="3 7" id="KW-0805">Transcription regulation</keyword>
<evidence type="ECO:0000256" key="1">
    <source>
        <dbReference type="ARBA" id="ARBA00005560"/>
    </source>
</evidence>
<proteinExistence type="inferred from homology"/>
<dbReference type="AlphaFoldDB" id="A0A1H7SBK6"/>
<organism evidence="9 10">
    <name type="scientific">Haloferax larsenii</name>
    <dbReference type="NCBI Taxonomy" id="302484"/>
    <lineage>
        <taxon>Archaea</taxon>
        <taxon>Methanobacteriati</taxon>
        <taxon>Methanobacteriota</taxon>
        <taxon>Stenosarchaea group</taxon>
        <taxon>Halobacteria</taxon>
        <taxon>Halobacteriales</taxon>
        <taxon>Haloferacaceae</taxon>
        <taxon>Haloferax</taxon>
    </lineage>
</organism>
<keyword evidence="2 7" id="KW-0677">Repeat</keyword>
<evidence type="ECO:0000256" key="4">
    <source>
        <dbReference type="ARBA" id="ARBA00023125"/>
    </source>
</evidence>
<dbReference type="InterPro" id="IPR033711">
    <property type="entry name" value="TBP_archaea"/>
</dbReference>
<dbReference type="GO" id="GO:0006352">
    <property type="term" value="P:DNA-templated transcription initiation"/>
    <property type="evidence" value="ECO:0007669"/>
    <property type="project" value="InterPro"/>
</dbReference>
<name>A0A1H7SBK6_HALLR</name>
<comment type="caution">
    <text evidence="7">Lacks conserved residue(s) required for the propagation of feature annotation.</text>
</comment>
<accession>A0A1H7SBK6</accession>
<sequence length="192" mass="20581">MIEKRAMSGPADSIEIQNVVASTGIGQELDLEALADDLPGADFNPDNFPGLVYRTQDPKAAALIFRSGKIVCTGAKSIDDVHEALGIIFDKLRELKIPVDAEPEITVQNIVSSADLGHNLNLNALAIGLGLEDVEYEPEQFPGLVYRMDEPKVVILLFGSGKIVITGGKRTDDAETAVEEIVERIDALGLLG</sequence>
<gene>
    <name evidence="7" type="primary">tbp</name>
    <name evidence="9" type="ORF">SAMN04488691_1071</name>
</gene>
<evidence type="ECO:0000256" key="8">
    <source>
        <dbReference type="RuleBase" id="RU000523"/>
    </source>
</evidence>
<dbReference type="InterPro" id="IPR000814">
    <property type="entry name" value="TBP"/>
</dbReference>
<dbReference type="FunFam" id="3.30.310.10:FF:000007">
    <property type="entry name" value="TATA-box-binding protein"/>
    <property type="match status" value="1"/>
</dbReference>
<dbReference type="NCBIfam" id="NF001597">
    <property type="entry name" value="PRK00394.2-2"/>
    <property type="match status" value="1"/>
</dbReference>
<reference evidence="9 10" key="1">
    <citation type="submission" date="2016-10" db="EMBL/GenBank/DDBJ databases">
        <authorList>
            <person name="de Groot N.N."/>
        </authorList>
    </citation>
    <scope>NUCLEOTIDE SEQUENCE [LARGE SCALE GENOMIC DNA]</scope>
    <source>
        <strain evidence="9 10">CDM_5</strain>
    </source>
</reference>